<dbReference type="AlphaFoldDB" id="A0A645IQN4"/>
<accession>A0A645IQN4</accession>
<reference evidence="1" key="1">
    <citation type="submission" date="2019-08" db="EMBL/GenBank/DDBJ databases">
        <authorList>
            <person name="Kucharzyk K."/>
            <person name="Murdoch R.W."/>
            <person name="Higgins S."/>
            <person name="Loffler F."/>
        </authorList>
    </citation>
    <scope>NUCLEOTIDE SEQUENCE</scope>
</reference>
<sequence>MVLILAVNIHFQVLDIQEILCGFGHPSEQRCFPLLFPSVFIVYTLEALDKNKSIIYIMFMSRLSELTQNDCDAITSFLRRKERLRKPNNNDFKPEYLLSNQSNVHLFHMSWTNEDLLASLEPQLFY</sequence>
<evidence type="ECO:0000313" key="1">
    <source>
        <dbReference type="EMBL" id="MPN53661.1"/>
    </source>
</evidence>
<gene>
    <name evidence="1" type="ORF">SDC9_201325</name>
</gene>
<organism evidence="1">
    <name type="scientific">bioreactor metagenome</name>
    <dbReference type="NCBI Taxonomy" id="1076179"/>
    <lineage>
        <taxon>unclassified sequences</taxon>
        <taxon>metagenomes</taxon>
        <taxon>ecological metagenomes</taxon>
    </lineage>
</organism>
<name>A0A645IQN4_9ZZZZ</name>
<comment type="caution">
    <text evidence="1">The sequence shown here is derived from an EMBL/GenBank/DDBJ whole genome shotgun (WGS) entry which is preliminary data.</text>
</comment>
<protein>
    <submittedName>
        <fullName evidence="1">Uncharacterized protein</fullName>
    </submittedName>
</protein>
<proteinExistence type="predicted"/>
<dbReference type="EMBL" id="VSSQ01121009">
    <property type="protein sequence ID" value="MPN53661.1"/>
    <property type="molecule type" value="Genomic_DNA"/>
</dbReference>